<dbReference type="Pfam" id="PF05699">
    <property type="entry name" value="Dimer_Tnp_hAT"/>
    <property type="match status" value="1"/>
</dbReference>
<keyword evidence="2" id="KW-0479">Metal-binding</keyword>
<keyword evidence="3" id="KW-0863">Zinc-finger</keyword>
<dbReference type="Proteomes" id="UP000250235">
    <property type="component" value="Unassembled WGS sequence"/>
</dbReference>
<comment type="subcellular location">
    <subcellularLocation>
        <location evidence="1">Nucleus</location>
    </subcellularLocation>
</comment>
<dbReference type="GO" id="GO:0005634">
    <property type="term" value="C:nucleus"/>
    <property type="evidence" value="ECO:0007669"/>
    <property type="project" value="UniProtKB-SubCell"/>
</dbReference>
<evidence type="ECO:0000259" key="6">
    <source>
        <dbReference type="Pfam" id="PF05699"/>
    </source>
</evidence>
<dbReference type="InterPro" id="IPR008906">
    <property type="entry name" value="HATC_C_dom"/>
</dbReference>
<feature type="domain" description="HAT C-terminal dimerisation" evidence="6">
    <location>
        <begin position="283"/>
        <end position="367"/>
    </location>
</feature>
<keyword evidence="5" id="KW-0539">Nucleus</keyword>
<evidence type="ECO:0000256" key="5">
    <source>
        <dbReference type="ARBA" id="ARBA00023242"/>
    </source>
</evidence>
<dbReference type="SUPFAM" id="SSF53098">
    <property type="entry name" value="Ribonuclease H-like"/>
    <property type="match status" value="1"/>
</dbReference>
<evidence type="ECO:0000256" key="1">
    <source>
        <dbReference type="ARBA" id="ARBA00004123"/>
    </source>
</evidence>
<dbReference type="InterPro" id="IPR052035">
    <property type="entry name" value="ZnF_BED_domain_contain"/>
</dbReference>
<dbReference type="EMBL" id="KV005656">
    <property type="protein sequence ID" value="KZV33875.1"/>
    <property type="molecule type" value="Genomic_DNA"/>
</dbReference>
<evidence type="ECO:0000256" key="4">
    <source>
        <dbReference type="ARBA" id="ARBA00022833"/>
    </source>
</evidence>
<dbReference type="GO" id="GO:0046983">
    <property type="term" value="F:protein dimerization activity"/>
    <property type="evidence" value="ECO:0007669"/>
    <property type="project" value="InterPro"/>
</dbReference>
<evidence type="ECO:0000313" key="7">
    <source>
        <dbReference type="EMBL" id="KZV33875.1"/>
    </source>
</evidence>
<keyword evidence="4" id="KW-0862">Zinc</keyword>
<gene>
    <name evidence="7" type="ORF">F511_17799</name>
</gene>
<dbReference type="InterPro" id="IPR012337">
    <property type="entry name" value="RNaseH-like_sf"/>
</dbReference>
<dbReference type="PANTHER" id="PTHR46481">
    <property type="entry name" value="ZINC FINGER BED DOMAIN-CONTAINING PROTEIN 4"/>
    <property type="match status" value="1"/>
</dbReference>
<keyword evidence="8" id="KW-1185">Reference proteome</keyword>
<reference evidence="7 8" key="1">
    <citation type="journal article" date="2015" name="Proc. Natl. Acad. Sci. U.S.A.">
        <title>The resurrection genome of Boea hygrometrica: A blueprint for survival of dehydration.</title>
        <authorList>
            <person name="Xiao L."/>
            <person name="Yang G."/>
            <person name="Zhang L."/>
            <person name="Yang X."/>
            <person name="Zhao S."/>
            <person name="Ji Z."/>
            <person name="Zhou Q."/>
            <person name="Hu M."/>
            <person name="Wang Y."/>
            <person name="Chen M."/>
            <person name="Xu Y."/>
            <person name="Jin H."/>
            <person name="Xiao X."/>
            <person name="Hu G."/>
            <person name="Bao F."/>
            <person name="Hu Y."/>
            <person name="Wan P."/>
            <person name="Li L."/>
            <person name="Deng X."/>
            <person name="Kuang T."/>
            <person name="Xiang C."/>
            <person name="Zhu J.K."/>
            <person name="Oliver M.J."/>
            <person name="He Y."/>
        </authorList>
    </citation>
    <scope>NUCLEOTIDE SEQUENCE [LARGE SCALE GENOMIC DNA]</scope>
    <source>
        <strain evidence="8">cv. XS01</strain>
    </source>
</reference>
<evidence type="ECO:0000313" key="8">
    <source>
        <dbReference type="Proteomes" id="UP000250235"/>
    </source>
</evidence>
<evidence type="ECO:0000256" key="2">
    <source>
        <dbReference type="ARBA" id="ARBA00022723"/>
    </source>
</evidence>
<name>A0A2Z7BIF0_9LAMI</name>
<proteinExistence type="predicted"/>
<evidence type="ECO:0000256" key="3">
    <source>
        <dbReference type="ARBA" id="ARBA00022771"/>
    </source>
</evidence>
<accession>A0A2Z7BIF0</accession>
<protein>
    <recommendedName>
        <fullName evidence="6">HAT C-terminal dimerisation domain-containing protein</fullName>
    </recommendedName>
</protein>
<dbReference type="AlphaFoldDB" id="A0A2Z7BIF0"/>
<dbReference type="PANTHER" id="PTHR46481:SF10">
    <property type="entry name" value="ZINC FINGER BED DOMAIN-CONTAINING PROTEIN 39"/>
    <property type="match status" value="1"/>
</dbReference>
<organism evidence="7 8">
    <name type="scientific">Dorcoceras hygrometricum</name>
    <dbReference type="NCBI Taxonomy" id="472368"/>
    <lineage>
        <taxon>Eukaryota</taxon>
        <taxon>Viridiplantae</taxon>
        <taxon>Streptophyta</taxon>
        <taxon>Embryophyta</taxon>
        <taxon>Tracheophyta</taxon>
        <taxon>Spermatophyta</taxon>
        <taxon>Magnoliopsida</taxon>
        <taxon>eudicotyledons</taxon>
        <taxon>Gunneridae</taxon>
        <taxon>Pentapetalae</taxon>
        <taxon>asterids</taxon>
        <taxon>lamiids</taxon>
        <taxon>Lamiales</taxon>
        <taxon>Gesneriaceae</taxon>
        <taxon>Didymocarpoideae</taxon>
        <taxon>Trichosporeae</taxon>
        <taxon>Loxocarpinae</taxon>
        <taxon>Dorcoceras</taxon>
    </lineage>
</organism>
<sequence length="371" mass="43296">MFIILEEYISFDNASANTCSIDELIRLCQPSICDIFFHIRCTCHIFNLCVQDSLKILELYIRPIRSAIHYLWTHPQVMKQCGKFCKINGMRPKRYARDVPTRWNSTYKLLLSTFEYKDLLCAFLDKLFNRLIYIYIQTNGIFERLHVFFSEYLTSSDHALVECILSMKTKWENIFFNIHDFFLCAIVLDPRLKLDGLGELLTLYYDSLNPITNACPSSFMILFGVQNSLTEIYNKYNEKYGLHVGTQAQQLTTSSSITPRSKAQMLVHERTKHPRGSSSSNLELENYLTTKFDFSDVEEETFDILRWWCQKTQVYPILSLMTNEILACHVSIVAVDQAFSMRGNTLDERRSTIRLENLEAQCLLNDWSRAA</sequence>
<dbReference type="GO" id="GO:0008270">
    <property type="term" value="F:zinc ion binding"/>
    <property type="evidence" value="ECO:0007669"/>
    <property type="project" value="UniProtKB-KW"/>
</dbReference>